<dbReference type="PANTHER" id="PTHR37464">
    <property type="entry name" value="BLL2463 PROTEIN"/>
    <property type="match status" value="1"/>
</dbReference>
<dbReference type="InterPro" id="IPR025297">
    <property type="entry name" value="DUF4159"/>
</dbReference>
<dbReference type="EMBL" id="FMWG01000006">
    <property type="protein sequence ID" value="SCZ65797.1"/>
    <property type="molecule type" value="Genomic_DNA"/>
</dbReference>
<dbReference type="STRING" id="1156985.SAMN04488118_10697"/>
<feature type="transmembrane region" description="Helical" evidence="1">
    <location>
        <begin position="61"/>
        <end position="83"/>
    </location>
</feature>
<evidence type="ECO:0000259" key="2">
    <source>
        <dbReference type="Pfam" id="PF07584"/>
    </source>
</evidence>
<dbReference type="InterPro" id="IPR024163">
    <property type="entry name" value="Aerotolerance_reg_N"/>
</dbReference>
<dbReference type="NCBIfam" id="TIGR02226">
    <property type="entry name" value="two_anch"/>
    <property type="match status" value="1"/>
</dbReference>
<organism evidence="4 5">
    <name type="scientific">Epibacterium ulvae</name>
    <dbReference type="NCBI Taxonomy" id="1156985"/>
    <lineage>
        <taxon>Bacteria</taxon>
        <taxon>Pseudomonadati</taxon>
        <taxon>Pseudomonadota</taxon>
        <taxon>Alphaproteobacteria</taxon>
        <taxon>Rhodobacterales</taxon>
        <taxon>Roseobacteraceae</taxon>
        <taxon>Epibacterium</taxon>
    </lineage>
</organism>
<gene>
    <name evidence="4" type="ORF">SAMN04488118_10697</name>
</gene>
<dbReference type="Proteomes" id="UP000198767">
    <property type="component" value="Unassembled WGS sequence"/>
</dbReference>
<protein>
    <submittedName>
        <fullName evidence="4">N-terminal double-transmembrane domain-containing protein</fullName>
    </submittedName>
</protein>
<feature type="domain" description="DUF4159" evidence="3">
    <location>
        <begin position="681"/>
        <end position="900"/>
    </location>
</feature>
<dbReference type="SUPFAM" id="SSF52317">
    <property type="entry name" value="Class I glutamine amidotransferase-like"/>
    <property type="match status" value="1"/>
</dbReference>
<feature type="transmembrane region" description="Helical" evidence="1">
    <location>
        <begin position="6"/>
        <end position="28"/>
    </location>
</feature>
<name>A0A1G5QVM8_9RHOB</name>
<keyword evidence="1 4" id="KW-0812">Transmembrane</keyword>
<keyword evidence="5" id="KW-1185">Reference proteome</keyword>
<dbReference type="OrthoDB" id="9773014at2"/>
<keyword evidence="1" id="KW-0472">Membrane</keyword>
<evidence type="ECO:0000259" key="3">
    <source>
        <dbReference type="Pfam" id="PF13709"/>
    </source>
</evidence>
<dbReference type="Pfam" id="PF07584">
    <property type="entry name" value="BatA"/>
    <property type="match status" value="1"/>
</dbReference>
<reference evidence="4 5" key="1">
    <citation type="submission" date="2016-10" db="EMBL/GenBank/DDBJ databases">
        <authorList>
            <person name="de Groot N.N."/>
        </authorList>
    </citation>
    <scope>NUCLEOTIDE SEQUENCE [LARGE SCALE GENOMIC DNA]</scope>
    <source>
        <strain evidence="4 5">U95</strain>
    </source>
</reference>
<evidence type="ECO:0000313" key="4">
    <source>
        <dbReference type="EMBL" id="SCZ65797.1"/>
    </source>
</evidence>
<sequence length="920" mass="98335">MTVLAGIGFSAPWLLLGLLALPVLWFLLRAVPPAPRLQQFPAVTLLVGLTDEESQSDRTPWWLLLLRLLLVAAAIIGLAGPVLNPNTADTGRGPLVIILDASWAGAGHWPRLQNQIETDLQAAHRAERPVAVLSLTKPDALQFQSADTWQQQIPGLRPQAWRANTTHLSQARSALENVETDFDTLWYSDGLASEAEAIILPLLETRGTVEVIEPPTPIMALNPVTFQDGTLHITAQRNHAGLEQTVALQAMGLDPSGTLRALSTTPLTFDAEAKTAEIDLSLPAELSARVQWYGLQGVRSAGAVALSDDSLRRREVALISAQSGNEGLALLSPLHYLRNALIESTDLLEGPLADLLPAQPDAIVLADIAHLPATQETALIAWVEEGGTLLRFAGPRLAASDTARTEEHPLMPVRLRAGGRSVGGAMSWGAPKTLAPFPDRSPFYGLDIPAEVEVRSQVVAQPEPRLAERVIAELSDGTPLVTRKSLGAGQVILFHVTANAEWSSLPLSGLFVEMLERLAISSGVGQPDARDLEGTTWAPVQVLDGFGTLGEAGRLAGVAGTALLTDPLSEALQPGLYQSEGRAIARNVLTIDETLTPPIWPANVTLRGFASAAETVLSGYFLALALVLLAADIIATLGVSGLLRLSRTAAAGVIFITAIGLPHSVDAQDANPQTSAAAEVTLAYVETGDAELDRLSEAGLHGLSLTLSFRTSVEPANPQGVNLDQDELAFYPLLYWPVSPNQATPSAAAYEKLNAYLQSGGMILFDTRDADISTAGANSPATRRLQQLARPLDIPPLEPVPQDHVLTRTFYLLQDFPGRQRGAPVWVEAAPNDAEQIEGLPFRNLNDGVSPVVIGGNDWASAWAMSDFGTPLYPVGRGFAGERQREMAFRFGVNLVMHILTGNYKSDQVHVPALLDRLGQ</sequence>
<dbReference type="Gene3D" id="3.40.50.12140">
    <property type="entry name" value="Domain of unknown function DUF4159"/>
    <property type="match status" value="1"/>
</dbReference>
<evidence type="ECO:0000256" key="1">
    <source>
        <dbReference type="SAM" id="Phobius"/>
    </source>
</evidence>
<evidence type="ECO:0000313" key="5">
    <source>
        <dbReference type="Proteomes" id="UP000198767"/>
    </source>
</evidence>
<dbReference type="Pfam" id="PF13709">
    <property type="entry name" value="DUF4159"/>
    <property type="match status" value="1"/>
</dbReference>
<dbReference type="InterPro" id="IPR029062">
    <property type="entry name" value="Class_I_gatase-like"/>
</dbReference>
<proteinExistence type="predicted"/>
<dbReference type="Gene3D" id="3.40.50.880">
    <property type="match status" value="1"/>
</dbReference>
<feature type="domain" description="Aerotolerance regulator N-terminal" evidence="2">
    <location>
        <begin position="7"/>
        <end position="81"/>
    </location>
</feature>
<keyword evidence="1" id="KW-1133">Transmembrane helix</keyword>
<dbReference type="InterPro" id="IPR011933">
    <property type="entry name" value="Double_TM_dom"/>
</dbReference>
<dbReference type="PANTHER" id="PTHR37464:SF1">
    <property type="entry name" value="BLL2463 PROTEIN"/>
    <property type="match status" value="1"/>
</dbReference>
<dbReference type="AlphaFoldDB" id="A0A1G5QVM8"/>
<dbReference type="CDD" id="cd03143">
    <property type="entry name" value="A4_beta-galactosidase_middle_domain"/>
    <property type="match status" value="1"/>
</dbReference>
<accession>A0A1G5QVM8</accession>
<dbReference type="RefSeq" id="WP_090218938.1">
    <property type="nucleotide sequence ID" value="NZ_FMWG01000006.1"/>
</dbReference>